<dbReference type="EMBL" id="JABFUD020000009">
    <property type="protein sequence ID" value="KAI5075533.1"/>
    <property type="molecule type" value="Genomic_DNA"/>
</dbReference>
<comment type="caution">
    <text evidence="2">The sequence shown here is derived from an EMBL/GenBank/DDBJ whole genome shotgun (WGS) entry which is preliminary data.</text>
</comment>
<gene>
    <name evidence="2" type="ORF">GOP47_0009609</name>
</gene>
<proteinExistence type="predicted"/>
<evidence type="ECO:0000313" key="2">
    <source>
        <dbReference type="EMBL" id="KAI5075533.1"/>
    </source>
</evidence>
<evidence type="ECO:0000313" key="3">
    <source>
        <dbReference type="Proteomes" id="UP000886520"/>
    </source>
</evidence>
<protein>
    <submittedName>
        <fullName evidence="2">Uncharacterized protein</fullName>
    </submittedName>
</protein>
<dbReference type="AlphaFoldDB" id="A0A9D4ZHB4"/>
<reference evidence="2" key="1">
    <citation type="submission" date="2021-01" db="EMBL/GenBank/DDBJ databases">
        <title>Adiantum capillus-veneris genome.</title>
        <authorList>
            <person name="Fang Y."/>
            <person name="Liao Q."/>
        </authorList>
    </citation>
    <scope>NUCLEOTIDE SEQUENCE</scope>
    <source>
        <strain evidence="2">H3</strain>
        <tissue evidence="2">Leaf</tissue>
    </source>
</reference>
<dbReference type="Proteomes" id="UP000886520">
    <property type="component" value="Chromosome 9"/>
</dbReference>
<sequence>MDKTRRDEQDAWEHTEDVKRKIHRLSLSRRFYLRAAEIKLKRNRATIAAARLRNRHLRSALNDLREKERCALGVNDLARVQKRIAALEKYHNHLLQMSKAQHKLVLERQTDAEMAKIDCDDVLDQNTPPLRKHRTLASVVKNCKSELQRAHAKDLACQGKLKPMLDDRTVFDAQVDTLARTVAKKHHEFDELIFMYHDACRTREAARGQLQQVLKENFEIGVRYHNLIRQPAKSSNKRTIAEVEEAIANLTTQCRSKSMKELYMALIEEQRKHIYMQYFKHELQEMVDNLKHGSTSAKSYHEKVIKLKRRVYKPVESRSRFRSPSNDDENATSDEASKIKKSTSLGKEVGTKHKLGKMIRGMQKLIEKIQEGRLYNSENEHLKRILVHLEQKLVQILQGLQGWMGEKRAEKAKEHYARFHRTSIMIKENYEKRHGASHEDDNESTAST</sequence>
<keyword evidence="3" id="KW-1185">Reference proteome</keyword>
<name>A0A9D4ZHB4_ADICA</name>
<feature type="region of interest" description="Disordered" evidence="1">
    <location>
        <begin position="316"/>
        <end position="347"/>
    </location>
</feature>
<accession>A0A9D4ZHB4</accession>
<evidence type="ECO:0000256" key="1">
    <source>
        <dbReference type="SAM" id="MobiDB-lite"/>
    </source>
</evidence>
<dbReference type="OrthoDB" id="10255247at2759"/>
<organism evidence="2 3">
    <name type="scientific">Adiantum capillus-veneris</name>
    <name type="common">Maidenhair fern</name>
    <dbReference type="NCBI Taxonomy" id="13818"/>
    <lineage>
        <taxon>Eukaryota</taxon>
        <taxon>Viridiplantae</taxon>
        <taxon>Streptophyta</taxon>
        <taxon>Embryophyta</taxon>
        <taxon>Tracheophyta</taxon>
        <taxon>Polypodiopsida</taxon>
        <taxon>Polypodiidae</taxon>
        <taxon>Polypodiales</taxon>
        <taxon>Pteridineae</taxon>
        <taxon>Pteridaceae</taxon>
        <taxon>Vittarioideae</taxon>
        <taxon>Adiantum</taxon>
    </lineage>
</organism>